<dbReference type="Gene3D" id="3.30.40.10">
    <property type="entry name" value="Zinc/RING finger domain, C3HC4 (zinc finger)"/>
    <property type="match status" value="1"/>
</dbReference>
<evidence type="ECO:0000256" key="9">
    <source>
        <dbReference type="SAM" id="Phobius"/>
    </source>
</evidence>
<evidence type="ECO:0000256" key="3">
    <source>
        <dbReference type="ARBA" id="ARBA00022723"/>
    </source>
</evidence>
<sequence>MGFLLVLVINAFVLLSSFAVYFVCAFLLRWREVEVEPPAELSDRERAAVAAVHSFFFLSGYFVFFFCNSAVAALAVGFSLVALLACLLRLAELIKHERRVAAAGGAAAAAGLDWGDVEWLGHAKATDGDCAVCLGELEGGQRLRRLPLCGHRFHARCVDQWLRLSATCPICRRPVAASAVVVVIVPPPPALPP</sequence>
<keyword evidence="5" id="KW-0862">Zinc</keyword>
<comment type="subcellular location">
    <subcellularLocation>
        <location evidence="1">Membrane</location>
    </subcellularLocation>
</comment>
<dbReference type="EMBL" id="LR746278">
    <property type="protein sequence ID" value="CAA7409050.1"/>
    <property type="molecule type" value="Genomic_DNA"/>
</dbReference>
<evidence type="ECO:0000256" key="5">
    <source>
        <dbReference type="ARBA" id="ARBA00022833"/>
    </source>
</evidence>
<keyword evidence="7 9" id="KW-0472">Membrane</keyword>
<dbReference type="Pfam" id="PF13639">
    <property type="entry name" value="zf-RING_2"/>
    <property type="match status" value="1"/>
</dbReference>
<evidence type="ECO:0000259" key="10">
    <source>
        <dbReference type="PROSITE" id="PS50089"/>
    </source>
</evidence>
<keyword evidence="4 8" id="KW-0863">Zinc-finger</keyword>
<dbReference type="SMART" id="SM00184">
    <property type="entry name" value="RING"/>
    <property type="match status" value="1"/>
</dbReference>
<dbReference type="InterPro" id="IPR001841">
    <property type="entry name" value="Znf_RING"/>
</dbReference>
<evidence type="ECO:0000256" key="4">
    <source>
        <dbReference type="ARBA" id="ARBA00022771"/>
    </source>
</evidence>
<keyword evidence="2 9" id="KW-0812">Transmembrane</keyword>
<evidence type="ECO:0000256" key="7">
    <source>
        <dbReference type="ARBA" id="ARBA00023136"/>
    </source>
</evidence>
<keyword evidence="6 9" id="KW-1133">Transmembrane helix</keyword>
<keyword evidence="3" id="KW-0479">Metal-binding</keyword>
<dbReference type="PANTHER" id="PTHR46539">
    <property type="entry name" value="E3 UBIQUITIN-PROTEIN LIGASE ATL42"/>
    <property type="match status" value="1"/>
</dbReference>
<feature type="domain" description="RING-type" evidence="10">
    <location>
        <begin position="130"/>
        <end position="172"/>
    </location>
</feature>
<proteinExistence type="predicted"/>
<keyword evidence="12" id="KW-1185">Reference proteome</keyword>
<dbReference type="AlphaFoldDB" id="A0A7I8LGT5"/>
<feature type="transmembrane region" description="Helical" evidence="9">
    <location>
        <begin position="72"/>
        <end position="91"/>
    </location>
</feature>
<dbReference type="InterPro" id="IPR013083">
    <property type="entry name" value="Znf_RING/FYVE/PHD"/>
</dbReference>
<feature type="transmembrane region" description="Helical" evidence="9">
    <location>
        <begin position="48"/>
        <end position="66"/>
    </location>
</feature>
<dbReference type="GO" id="GO:0016020">
    <property type="term" value="C:membrane"/>
    <property type="evidence" value="ECO:0007669"/>
    <property type="project" value="UniProtKB-SubCell"/>
</dbReference>
<dbReference type="GO" id="GO:0008270">
    <property type="term" value="F:zinc ion binding"/>
    <property type="evidence" value="ECO:0007669"/>
    <property type="project" value="UniProtKB-KW"/>
</dbReference>
<dbReference type="OrthoDB" id="694969at2759"/>
<evidence type="ECO:0000256" key="8">
    <source>
        <dbReference type="PROSITE-ProRule" id="PRU00175"/>
    </source>
</evidence>
<name>A0A7I8LGT5_SPIIN</name>
<gene>
    <name evidence="11" type="ORF">SI8410_15019728</name>
</gene>
<protein>
    <recommendedName>
        <fullName evidence="10">RING-type domain-containing protein</fullName>
    </recommendedName>
</protein>
<organism evidence="11 12">
    <name type="scientific">Spirodela intermedia</name>
    <name type="common">Intermediate duckweed</name>
    <dbReference type="NCBI Taxonomy" id="51605"/>
    <lineage>
        <taxon>Eukaryota</taxon>
        <taxon>Viridiplantae</taxon>
        <taxon>Streptophyta</taxon>
        <taxon>Embryophyta</taxon>
        <taxon>Tracheophyta</taxon>
        <taxon>Spermatophyta</taxon>
        <taxon>Magnoliopsida</taxon>
        <taxon>Liliopsida</taxon>
        <taxon>Araceae</taxon>
        <taxon>Lemnoideae</taxon>
        <taxon>Spirodela</taxon>
    </lineage>
</organism>
<dbReference type="PROSITE" id="PS50089">
    <property type="entry name" value="ZF_RING_2"/>
    <property type="match status" value="1"/>
</dbReference>
<dbReference type="CDD" id="cd16461">
    <property type="entry name" value="RING-H2_EL5-like"/>
    <property type="match status" value="1"/>
</dbReference>
<evidence type="ECO:0000256" key="6">
    <source>
        <dbReference type="ARBA" id="ARBA00022989"/>
    </source>
</evidence>
<evidence type="ECO:0000313" key="12">
    <source>
        <dbReference type="Proteomes" id="UP000663760"/>
    </source>
</evidence>
<dbReference type="PANTHER" id="PTHR46539:SF9">
    <property type="entry name" value="RING-H2 FINGER PROTEIN ATL56"/>
    <property type="match status" value="1"/>
</dbReference>
<feature type="transmembrane region" description="Helical" evidence="9">
    <location>
        <begin position="6"/>
        <end position="28"/>
    </location>
</feature>
<evidence type="ECO:0000256" key="1">
    <source>
        <dbReference type="ARBA" id="ARBA00004370"/>
    </source>
</evidence>
<dbReference type="SUPFAM" id="SSF57850">
    <property type="entry name" value="RING/U-box"/>
    <property type="match status" value="1"/>
</dbReference>
<evidence type="ECO:0000256" key="2">
    <source>
        <dbReference type="ARBA" id="ARBA00022692"/>
    </source>
</evidence>
<accession>A0A7I8LGT5</accession>
<reference evidence="11" key="1">
    <citation type="submission" date="2020-02" db="EMBL/GenBank/DDBJ databases">
        <authorList>
            <person name="Scholz U."/>
            <person name="Mascher M."/>
            <person name="Fiebig A."/>
        </authorList>
    </citation>
    <scope>NUCLEOTIDE SEQUENCE</scope>
</reference>
<evidence type="ECO:0000313" key="11">
    <source>
        <dbReference type="EMBL" id="CAA7409050.1"/>
    </source>
</evidence>
<dbReference type="Proteomes" id="UP000663760">
    <property type="component" value="Chromosome 15"/>
</dbReference>